<dbReference type="InterPro" id="IPR000700">
    <property type="entry name" value="PAS-assoc_C"/>
</dbReference>
<dbReference type="SUPFAM" id="SSF141868">
    <property type="entry name" value="EAL domain-like"/>
    <property type="match status" value="1"/>
</dbReference>
<dbReference type="PROSITE" id="PS50883">
    <property type="entry name" value="EAL"/>
    <property type="match status" value="1"/>
</dbReference>
<dbReference type="PROSITE" id="PS50110">
    <property type="entry name" value="RESPONSE_REGULATORY"/>
    <property type="match status" value="1"/>
</dbReference>
<dbReference type="InterPro" id="IPR001789">
    <property type="entry name" value="Sig_transdc_resp-reg_receiver"/>
</dbReference>
<dbReference type="SMART" id="SM00267">
    <property type="entry name" value="GGDEF"/>
    <property type="match status" value="1"/>
</dbReference>
<evidence type="ECO:0000313" key="9">
    <source>
        <dbReference type="Proteomes" id="UP001336250"/>
    </source>
</evidence>
<dbReference type="NCBIfam" id="TIGR00254">
    <property type="entry name" value="GGDEF"/>
    <property type="match status" value="1"/>
</dbReference>
<dbReference type="InterPro" id="IPR035965">
    <property type="entry name" value="PAS-like_dom_sf"/>
</dbReference>
<evidence type="ECO:0000313" key="8">
    <source>
        <dbReference type="EMBL" id="MEF7614577.1"/>
    </source>
</evidence>
<dbReference type="SUPFAM" id="SSF55073">
    <property type="entry name" value="Nucleotide cyclase"/>
    <property type="match status" value="1"/>
</dbReference>
<dbReference type="InterPro" id="IPR013656">
    <property type="entry name" value="PAS_4"/>
</dbReference>
<feature type="modified residue" description="4-aspartylphosphate" evidence="2">
    <location>
        <position position="66"/>
    </location>
</feature>
<dbReference type="PROSITE" id="PS50112">
    <property type="entry name" value="PAS"/>
    <property type="match status" value="1"/>
</dbReference>
<dbReference type="PROSITE" id="PS50113">
    <property type="entry name" value="PAC"/>
    <property type="match status" value="1"/>
</dbReference>
<evidence type="ECO:0000259" key="6">
    <source>
        <dbReference type="PROSITE" id="PS50883"/>
    </source>
</evidence>
<dbReference type="CDD" id="cd01948">
    <property type="entry name" value="EAL"/>
    <property type="match status" value="1"/>
</dbReference>
<comment type="catalytic activity">
    <reaction evidence="1">
        <text>3',3'-c-di-GMP + H2O = 5'-phosphoguanylyl(3'-&gt;5')guanosine + H(+)</text>
        <dbReference type="Rhea" id="RHEA:24902"/>
        <dbReference type="ChEBI" id="CHEBI:15377"/>
        <dbReference type="ChEBI" id="CHEBI:15378"/>
        <dbReference type="ChEBI" id="CHEBI:58754"/>
        <dbReference type="ChEBI" id="CHEBI:58805"/>
        <dbReference type="EC" id="3.1.4.52"/>
    </reaction>
    <physiologicalReaction direction="left-to-right" evidence="1">
        <dbReference type="Rhea" id="RHEA:24903"/>
    </physiologicalReaction>
</comment>
<dbReference type="PROSITE" id="PS50887">
    <property type="entry name" value="GGDEF"/>
    <property type="match status" value="1"/>
</dbReference>
<evidence type="ECO:0000259" key="7">
    <source>
        <dbReference type="PROSITE" id="PS50887"/>
    </source>
</evidence>
<feature type="domain" description="GGDEF" evidence="7">
    <location>
        <begin position="304"/>
        <end position="436"/>
    </location>
</feature>
<dbReference type="FunFam" id="3.20.20.450:FF:000001">
    <property type="entry name" value="Cyclic di-GMP phosphodiesterase yahA"/>
    <property type="match status" value="1"/>
</dbReference>
<feature type="domain" description="PAS" evidence="4">
    <location>
        <begin position="145"/>
        <end position="218"/>
    </location>
</feature>
<dbReference type="Pfam" id="PF00563">
    <property type="entry name" value="EAL"/>
    <property type="match status" value="1"/>
</dbReference>
<dbReference type="GO" id="GO:0071732">
    <property type="term" value="P:cellular response to nitric oxide"/>
    <property type="evidence" value="ECO:0007669"/>
    <property type="project" value="UniProtKB-ARBA"/>
</dbReference>
<accession>A0AAW9QGN7</accession>
<dbReference type="InterPro" id="IPR001633">
    <property type="entry name" value="EAL_dom"/>
</dbReference>
<sequence length="704" mass="78026">MTLILPASPPATAKPLVLVVDDVPANVHVLATALRADYRIKVALDGATALEIANREGDQPDLILLDVMMPTMSGHDVLRRLREVDDTADIPVAFVTADTSQGGQVAGLKLGAFDYLTKPVDIPVLRTRVHNLIEQRRLQRQLRESELKLHAMLDSSMQFIGLLDTTGHVLHLNRQVHELLAQPLKSMLGLHFCELPLWTQPRQRTAVREAVERAAAGLASRFETRHTRPDGSTLVLDFSMRPILGEHGGVAFLLPEASDVTQQRAAEESIRHMANNDPLTGLPNRTLLADRVNQAVRAAERSKEPLALMFVDLDRFKYINDTLGHGVGDKLLKETARRLEASVRQSDTVARVGGDEFVVMLPETTVSGAIVVAEKVLANIGQACLIDQHELMVTPSIGIAMYPVDGRDFGALSKCADVAMYRAKHDGRNGYRFYTQEMHERSSRLLRMETLLRQAAARGELHLHYQPQIDLGSGRCVGVEALLRWNNPELGAISPAEFIPLAEETGLISQLGQWVLRHAVQQARRWLDDGVPFGVMAVNVSTIQLRQKDFMQTVADSLREAGLPSDRLELEMTESAAFGNAEAAVKLLDELHRSGVRISIDDFGTGYSSLSYLKRIHIDKLKIDRSFVRDLGQDSEGEDEAMVEAIIHMARSLKVTVIAEGVETLEQLESLRLRRCHEVQGYFFSRPLPPGELEAWLLRQAPGG</sequence>
<dbReference type="Proteomes" id="UP001336250">
    <property type="component" value="Unassembled WGS sequence"/>
</dbReference>
<keyword evidence="2" id="KW-0597">Phosphoprotein</keyword>
<dbReference type="FunFam" id="3.30.70.270:FF:000001">
    <property type="entry name" value="Diguanylate cyclase domain protein"/>
    <property type="match status" value="1"/>
</dbReference>
<evidence type="ECO:0000259" key="3">
    <source>
        <dbReference type="PROSITE" id="PS50110"/>
    </source>
</evidence>
<dbReference type="Gene3D" id="3.20.20.450">
    <property type="entry name" value="EAL domain"/>
    <property type="match status" value="1"/>
</dbReference>
<dbReference type="SUPFAM" id="SSF52172">
    <property type="entry name" value="CheY-like"/>
    <property type="match status" value="1"/>
</dbReference>
<dbReference type="Pfam" id="PF00990">
    <property type="entry name" value="GGDEF"/>
    <property type="match status" value="1"/>
</dbReference>
<name>A0AAW9QGN7_9BURK</name>
<dbReference type="RefSeq" id="WP_332289588.1">
    <property type="nucleotide sequence ID" value="NZ_JAZIBG010000028.1"/>
</dbReference>
<proteinExistence type="predicted"/>
<dbReference type="SMART" id="SM00052">
    <property type="entry name" value="EAL"/>
    <property type="match status" value="1"/>
</dbReference>
<dbReference type="Pfam" id="PF00072">
    <property type="entry name" value="Response_reg"/>
    <property type="match status" value="1"/>
</dbReference>
<gene>
    <name evidence="8" type="ORF">V4F39_11715</name>
</gene>
<dbReference type="GO" id="GO:0000160">
    <property type="term" value="P:phosphorelay signal transduction system"/>
    <property type="evidence" value="ECO:0007669"/>
    <property type="project" value="InterPro"/>
</dbReference>
<dbReference type="InterPro" id="IPR029787">
    <property type="entry name" value="Nucleotide_cyclase"/>
</dbReference>
<dbReference type="PANTHER" id="PTHR44757:SF2">
    <property type="entry name" value="BIOFILM ARCHITECTURE MAINTENANCE PROTEIN MBAA"/>
    <property type="match status" value="1"/>
</dbReference>
<dbReference type="PANTHER" id="PTHR44757">
    <property type="entry name" value="DIGUANYLATE CYCLASE DGCP"/>
    <property type="match status" value="1"/>
</dbReference>
<comment type="caution">
    <text evidence="8">The sequence shown here is derived from an EMBL/GenBank/DDBJ whole genome shotgun (WGS) entry which is preliminary data.</text>
</comment>
<dbReference type="EMBL" id="JAZIBG010000028">
    <property type="protein sequence ID" value="MEF7614577.1"/>
    <property type="molecule type" value="Genomic_DNA"/>
</dbReference>
<dbReference type="Gene3D" id="3.30.70.270">
    <property type="match status" value="1"/>
</dbReference>
<keyword evidence="9" id="KW-1185">Reference proteome</keyword>
<dbReference type="NCBIfam" id="TIGR00229">
    <property type="entry name" value="sensory_box"/>
    <property type="match status" value="1"/>
</dbReference>
<feature type="domain" description="PAC" evidence="5">
    <location>
        <begin position="220"/>
        <end position="272"/>
    </location>
</feature>
<evidence type="ECO:0000259" key="5">
    <source>
        <dbReference type="PROSITE" id="PS50113"/>
    </source>
</evidence>
<feature type="domain" description="Response regulatory" evidence="3">
    <location>
        <begin position="16"/>
        <end position="133"/>
    </location>
</feature>
<reference evidence="8 9" key="1">
    <citation type="submission" date="2024-02" db="EMBL/GenBank/DDBJ databases">
        <title>Genome sequence of Aquincola sp. MAHUQ-54.</title>
        <authorList>
            <person name="Huq M.A."/>
        </authorList>
    </citation>
    <scope>NUCLEOTIDE SEQUENCE [LARGE SCALE GENOMIC DNA]</scope>
    <source>
        <strain evidence="8 9">MAHUQ-54</strain>
    </source>
</reference>
<dbReference type="InterPro" id="IPR000160">
    <property type="entry name" value="GGDEF_dom"/>
</dbReference>
<dbReference type="Gene3D" id="3.40.50.2300">
    <property type="match status" value="1"/>
</dbReference>
<dbReference type="InterPro" id="IPR043128">
    <property type="entry name" value="Rev_trsase/Diguanyl_cyclase"/>
</dbReference>
<dbReference type="SMART" id="SM00448">
    <property type="entry name" value="REC"/>
    <property type="match status" value="1"/>
</dbReference>
<evidence type="ECO:0000256" key="2">
    <source>
        <dbReference type="PROSITE-ProRule" id="PRU00169"/>
    </source>
</evidence>
<protein>
    <submittedName>
        <fullName evidence="8">EAL domain-containing protein</fullName>
    </submittedName>
</protein>
<dbReference type="Pfam" id="PF08448">
    <property type="entry name" value="PAS_4"/>
    <property type="match status" value="1"/>
</dbReference>
<dbReference type="InterPro" id="IPR011006">
    <property type="entry name" value="CheY-like_superfamily"/>
</dbReference>
<dbReference type="SUPFAM" id="SSF55785">
    <property type="entry name" value="PYP-like sensor domain (PAS domain)"/>
    <property type="match status" value="1"/>
</dbReference>
<dbReference type="InterPro" id="IPR052155">
    <property type="entry name" value="Biofilm_reg_signaling"/>
</dbReference>
<dbReference type="AlphaFoldDB" id="A0AAW9QGN7"/>
<evidence type="ECO:0000256" key="1">
    <source>
        <dbReference type="ARBA" id="ARBA00051114"/>
    </source>
</evidence>
<dbReference type="InterPro" id="IPR035919">
    <property type="entry name" value="EAL_sf"/>
</dbReference>
<evidence type="ECO:0000259" key="4">
    <source>
        <dbReference type="PROSITE" id="PS50112"/>
    </source>
</evidence>
<dbReference type="InterPro" id="IPR000014">
    <property type="entry name" value="PAS"/>
</dbReference>
<dbReference type="CDD" id="cd01949">
    <property type="entry name" value="GGDEF"/>
    <property type="match status" value="1"/>
</dbReference>
<dbReference type="Gene3D" id="3.30.450.20">
    <property type="entry name" value="PAS domain"/>
    <property type="match status" value="1"/>
</dbReference>
<dbReference type="GO" id="GO:0071111">
    <property type="term" value="F:cyclic-guanylate-specific phosphodiesterase activity"/>
    <property type="evidence" value="ECO:0007669"/>
    <property type="project" value="UniProtKB-EC"/>
</dbReference>
<feature type="domain" description="EAL" evidence="6">
    <location>
        <begin position="445"/>
        <end position="701"/>
    </location>
</feature>
<organism evidence="8 9">
    <name type="scientific">Aquincola agrisoli</name>
    <dbReference type="NCBI Taxonomy" id="3119538"/>
    <lineage>
        <taxon>Bacteria</taxon>
        <taxon>Pseudomonadati</taxon>
        <taxon>Pseudomonadota</taxon>
        <taxon>Betaproteobacteria</taxon>
        <taxon>Burkholderiales</taxon>
        <taxon>Sphaerotilaceae</taxon>
        <taxon>Aquincola</taxon>
    </lineage>
</organism>